<evidence type="ECO:0000256" key="1">
    <source>
        <dbReference type="SAM" id="SignalP"/>
    </source>
</evidence>
<proteinExistence type="predicted"/>
<feature type="signal peptide" evidence="1">
    <location>
        <begin position="1"/>
        <end position="21"/>
    </location>
</feature>
<gene>
    <name evidence="2" type="ORF">KZC50_01530</name>
</gene>
<dbReference type="PROSITE" id="PS51257">
    <property type="entry name" value="PROKAR_LIPOPROTEIN"/>
    <property type="match status" value="1"/>
</dbReference>
<dbReference type="RefSeq" id="WP_310890373.1">
    <property type="nucleotide sequence ID" value="NZ_BAAAGR010000001.1"/>
</dbReference>
<dbReference type="EMBL" id="JAHWXH010000001">
    <property type="protein sequence ID" value="MDS0244288.1"/>
    <property type="molecule type" value="Genomic_DNA"/>
</dbReference>
<dbReference type="InterPro" id="IPR006059">
    <property type="entry name" value="SBP"/>
</dbReference>
<comment type="caution">
    <text evidence="2">The sequence shown here is derived from an EMBL/GenBank/DDBJ whole genome shotgun (WGS) entry which is preliminary data.</text>
</comment>
<keyword evidence="1" id="KW-0732">Signal</keyword>
<sequence length="429" mass="44610">MRRIPQTLALAAIAASVVGLSACSGGSAGGSAQSINVYLAQIPWSDELESLVPEFEAETGIDVNLTVLGDTQLAQQYQVMFNSGSAEADVSMVMSSVEFPRYVDSGWLADISDDVTGAADWDWEDFSEPARRSVTDGEGAVRAVPLVSEHFILMYRKDLLEQAGIAVPTTFAELEEAAAKLNDPAAGVYGYATRANGSAGVPGAASFVFGSGGDWTDSSGEASLDSDATVDGISVYGRLLHDSGAPGALNMGWSEAVALFNQGKVAFLGEADTLFPNVLDPEASRVADNVGFAAFPAGPAGHRVASYTPWSLSIPQSSKKADLGWQFIEWATSAEMGKTMLAAGQPVTRESAWADPEASAAFPADVAALVRGDSGIDYVGYASPQVVNISKSRDIVGTVLATAISGGDVESAARSADEELAALIESEKE</sequence>
<dbReference type="InterPro" id="IPR050490">
    <property type="entry name" value="Bact_solute-bd_prot1"/>
</dbReference>
<dbReference type="SUPFAM" id="SSF53850">
    <property type="entry name" value="Periplasmic binding protein-like II"/>
    <property type="match status" value="1"/>
</dbReference>
<dbReference type="GeneID" id="301456866"/>
<dbReference type="PANTHER" id="PTHR43649:SF12">
    <property type="entry name" value="DIACETYLCHITOBIOSE BINDING PROTEIN DASA"/>
    <property type="match status" value="1"/>
</dbReference>
<feature type="chain" id="PRO_5042484374" evidence="1">
    <location>
        <begin position="22"/>
        <end position="429"/>
    </location>
</feature>
<dbReference type="CDD" id="cd13585">
    <property type="entry name" value="PBP2_TMBP_like"/>
    <property type="match status" value="1"/>
</dbReference>
<dbReference type="AlphaFoldDB" id="A0AAJ2LXE9"/>
<organism evidence="2 3">
    <name type="scientific">Microbacterium aurantiacum</name>
    <dbReference type="NCBI Taxonomy" id="162393"/>
    <lineage>
        <taxon>Bacteria</taxon>
        <taxon>Bacillati</taxon>
        <taxon>Actinomycetota</taxon>
        <taxon>Actinomycetes</taxon>
        <taxon>Micrococcales</taxon>
        <taxon>Microbacteriaceae</taxon>
        <taxon>Microbacterium</taxon>
    </lineage>
</organism>
<accession>A0AAJ2LXE9</accession>
<protein>
    <submittedName>
        <fullName evidence="2">Sugar ABC transporter substrate-binding protein</fullName>
    </submittedName>
</protein>
<dbReference type="Proteomes" id="UP001183582">
    <property type="component" value="Unassembled WGS sequence"/>
</dbReference>
<evidence type="ECO:0000313" key="3">
    <source>
        <dbReference type="Proteomes" id="UP001183582"/>
    </source>
</evidence>
<dbReference type="Gene3D" id="3.40.190.10">
    <property type="entry name" value="Periplasmic binding protein-like II"/>
    <property type="match status" value="2"/>
</dbReference>
<name>A0AAJ2LXE9_9MICO</name>
<reference evidence="2 3" key="1">
    <citation type="submission" date="2021-06" db="EMBL/GenBank/DDBJ databases">
        <title>Genome-based taxonomic framework of Microbacterium strains isolated from marine environment, the description of four new species and reclassification of four preexisting species.</title>
        <authorList>
            <person name="Lee S.D."/>
            <person name="Kim S.-M."/>
            <person name="Byeon Y.-S."/>
            <person name="Yang H.L."/>
            <person name="Kim I.S."/>
        </authorList>
    </citation>
    <scope>NUCLEOTIDE SEQUENCE [LARGE SCALE GENOMIC DNA]</scope>
    <source>
        <strain evidence="2 3">KACC 20514</strain>
    </source>
</reference>
<evidence type="ECO:0000313" key="2">
    <source>
        <dbReference type="EMBL" id="MDS0244288.1"/>
    </source>
</evidence>
<dbReference type="Pfam" id="PF01547">
    <property type="entry name" value="SBP_bac_1"/>
    <property type="match status" value="1"/>
</dbReference>
<dbReference type="PANTHER" id="PTHR43649">
    <property type="entry name" value="ARABINOSE-BINDING PROTEIN-RELATED"/>
    <property type="match status" value="1"/>
</dbReference>